<evidence type="ECO:0000313" key="3">
    <source>
        <dbReference type="Proteomes" id="UP001228504"/>
    </source>
</evidence>
<accession>A0ABT9UT45</accession>
<sequence>MSVKNFMNNIMKNKYLITSITITIVIIAAILIVTFTPFKQIPFVYNEF</sequence>
<organism evidence="2 3">
    <name type="scientific">Eubacterium multiforme</name>
    <dbReference type="NCBI Taxonomy" id="83339"/>
    <lineage>
        <taxon>Bacteria</taxon>
        <taxon>Bacillati</taxon>
        <taxon>Bacillota</taxon>
        <taxon>Clostridia</taxon>
        <taxon>Eubacteriales</taxon>
        <taxon>Eubacteriaceae</taxon>
        <taxon>Eubacterium</taxon>
    </lineage>
</organism>
<proteinExistence type="predicted"/>
<keyword evidence="1" id="KW-0812">Transmembrane</keyword>
<dbReference type="Proteomes" id="UP001228504">
    <property type="component" value="Unassembled WGS sequence"/>
</dbReference>
<comment type="caution">
    <text evidence="2">The sequence shown here is derived from an EMBL/GenBank/DDBJ whole genome shotgun (WGS) entry which is preliminary data.</text>
</comment>
<protein>
    <submittedName>
        <fullName evidence="2">Membrane protein</fullName>
    </submittedName>
</protein>
<keyword evidence="1" id="KW-0472">Membrane</keyword>
<evidence type="ECO:0000313" key="2">
    <source>
        <dbReference type="EMBL" id="MDQ0149513.1"/>
    </source>
</evidence>
<dbReference type="EMBL" id="JAUSUF010000003">
    <property type="protein sequence ID" value="MDQ0149513.1"/>
    <property type="molecule type" value="Genomic_DNA"/>
</dbReference>
<keyword evidence="3" id="KW-1185">Reference proteome</keyword>
<name>A0ABT9UT45_9FIRM</name>
<evidence type="ECO:0000256" key="1">
    <source>
        <dbReference type="SAM" id="Phobius"/>
    </source>
</evidence>
<feature type="transmembrane region" description="Helical" evidence="1">
    <location>
        <begin position="15"/>
        <end position="38"/>
    </location>
</feature>
<reference evidence="2 3" key="1">
    <citation type="submission" date="2023-07" db="EMBL/GenBank/DDBJ databases">
        <title>Genomic Encyclopedia of Type Strains, Phase IV (KMG-IV): sequencing the most valuable type-strain genomes for metagenomic binning, comparative biology and taxonomic classification.</title>
        <authorList>
            <person name="Goeker M."/>
        </authorList>
    </citation>
    <scope>NUCLEOTIDE SEQUENCE [LARGE SCALE GENOMIC DNA]</scope>
    <source>
        <strain evidence="2 3">DSM 20694</strain>
    </source>
</reference>
<gene>
    <name evidence="2" type="ORF">J2S18_001443</name>
</gene>
<keyword evidence="1" id="KW-1133">Transmembrane helix</keyword>